<proteinExistence type="predicted"/>
<feature type="domain" description="FAD dependent oxidoreductase" evidence="1">
    <location>
        <begin position="6"/>
        <end position="305"/>
    </location>
</feature>
<protein>
    <submittedName>
        <fullName evidence="2">Oxidoreductase, FAD-binding</fullName>
    </submittedName>
</protein>
<dbReference type="SUPFAM" id="SSF51905">
    <property type="entry name" value="FAD/NAD(P)-binding domain"/>
    <property type="match status" value="1"/>
</dbReference>
<dbReference type="AlphaFoldDB" id="A0A3B1E0C8"/>
<dbReference type="InterPro" id="IPR036188">
    <property type="entry name" value="FAD/NAD-bd_sf"/>
</dbReference>
<name>A0A3B1E0C8_9ZZZZ</name>
<reference evidence="2" key="1">
    <citation type="submission" date="2018-06" db="EMBL/GenBank/DDBJ databases">
        <authorList>
            <person name="Zhirakovskaya E."/>
        </authorList>
    </citation>
    <scope>NUCLEOTIDE SEQUENCE</scope>
</reference>
<evidence type="ECO:0000313" key="2">
    <source>
        <dbReference type="EMBL" id="VAX38465.1"/>
    </source>
</evidence>
<accession>A0A3B1E0C8</accession>
<dbReference type="Gene3D" id="3.30.9.10">
    <property type="entry name" value="D-Amino Acid Oxidase, subunit A, domain 2"/>
    <property type="match status" value="1"/>
</dbReference>
<dbReference type="Gene3D" id="3.50.50.60">
    <property type="entry name" value="FAD/NAD(P)-binding domain"/>
    <property type="match status" value="1"/>
</dbReference>
<evidence type="ECO:0000259" key="1">
    <source>
        <dbReference type="Pfam" id="PF01266"/>
    </source>
</evidence>
<organism evidence="2">
    <name type="scientific">hydrothermal vent metagenome</name>
    <dbReference type="NCBI Taxonomy" id="652676"/>
    <lineage>
        <taxon>unclassified sequences</taxon>
        <taxon>metagenomes</taxon>
        <taxon>ecological metagenomes</taxon>
    </lineage>
</organism>
<dbReference type="Pfam" id="PF01266">
    <property type="entry name" value="DAO"/>
    <property type="match status" value="1"/>
</dbReference>
<dbReference type="EMBL" id="UOGL01000208">
    <property type="protein sequence ID" value="VAX38465.1"/>
    <property type="molecule type" value="Genomic_DNA"/>
</dbReference>
<dbReference type="InterPro" id="IPR006076">
    <property type="entry name" value="FAD-dep_OxRdtase"/>
</dbReference>
<gene>
    <name evidence="2" type="ORF">MNBD_PLANCTO02-3060</name>
</gene>
<sequence length="417" mass="46062">MRLQVDALIFGGGTAGLWLLDLLRQQGYHVLLLEAATLGSGQTIAAQGIIHGGLKYTLQGLLTPSAVSIREMPLVWRKSLQGEAAPNLSRTRIRSQCCYLWRTESLKSKLGMIGARIGLRIAPKELKQADRPAPLAQCPGTVSRLDEQVIATDSFLSNLAENNASSLLAINAENGLAFQSDKTGNITSVTLTEPNDERSLTIIPTQVIFTAGAGNAKLLQQLGRSTPAMQRRPLHMVMFRGSNLPPLNGHCVDGTKTRVTITSDIDLKGRTIWQVGGQISEEGVQWDSTQLLQRAKEEIMAVLPEIDLTNVEGSTYRVDRAERQMSHGKRPENIQVTEEANLITAWPTKMALAPILANDIFARIKPPQEKTGWNKEEFAFINNWKKPTVAKLPWETCDNWQLLDEDENQQQDVKKAS</sequence>